<dbReference type="Gene3D" id="1.10.357.140">
    <property type="entry name" value="UbiA prenyltransferase"/>
    <property type="match status" value="1"/>
</dbReference>
<gene>
    <name evidence="7" type="ORF">CFE62_004035</name>
</gene>
<dbReference type="GO" id="GO:0016020">
    <property type="term" value="C:membrane"/>
    <property type="evidence" value="ECO:0007669"/>
    <property type="project" value="UniProtKB-SubCell"/>
</dbReference>
<dbReference type="Proteomes" id="UP000226429">
    <property type="component" value="Unassembled WGS sequence"/>
</dbReference>
<dbReference type="InterPro" id="IPR044878">
    <property type="entry name" value="UbiA_sf"/>
</dbReference>
<feature type="transmembrane region" description="Helical" evidence="6">
    <location>
        <begin position="139"/>
        <end position="158"/>
    </location>
</feature>
<keyword evidence="2" id="KW-1003">Cell membrane</keyword>
<evidence type="ECO:0000256" key="4">
    <source>
        <dbReference type="ARBA" id="ARBA00022989"/>
    </source>
</evidence>
<keyword evidence="8" id="KW-1185">Reference proteome</keyword>
<name>A0A370CJ77_9COXI</name>
<keyword evidence="4 6" id="KW-1133">Transmembrane helix</keyword>
<dbReference type="GO" id="GO:0016765">
    <property type="term" value="F:transferase activity, transferring alkyl or aryl (other than methyl) groups"/>
    <property type="evidence" value="ECO:0007669"/>
    <property type="project" value="InterPro"/>
</dbReference>
<evidence type="ECO:0008006" key="9">
    <source>
        <dbReference type="Google" id="ProtNLM"/>
    </source>
</evidence>
<evidence type="ECO:0000256" key="2">
    <source>
        <dbReference type="ARBA" id="ARBA00022475"/>
    </source>
</evidence>
<dbReference type="Pfam" id="PF01040">
    <property type="entry name" value="UbiA"/>
    <property type="match status" value="1"/>
</dbReference>
<accession>A0A370CJ77</accession>
<feature type="transmembrane region" description="Helical" evidence="6">
    <location>
        <begin position="284"/>
        <end position="304"/>
    </location>
</feature>
<comment type="subcellular location">
    <subcellularLocation>
        <location evidence="1">Membrane</location>
        <topology evidence="1">Multi-pass membrane protein</topology>
    </subcellularLocation>
</comment>
<dbReference type="CDD" id="cd13963">
    <property type="entry name" value="PT_UbiA_2"/>
    <property type="match status" value="1"/>
</dbReference>
<feature type="transmembrane region" description="Helical" evidence="6">
    <location>
        <begin position="89"/>
        <end position="108"/>
    </location>
</feature>
<sequence length="305" mass="35424">MLNKKNKTKIKACFRSMRPYHIAKNFLLFTPLFLGYQCVSSITLKNIFLGFLIFCFLASSAYLINDLIDLENDKQHFRKQKRPFAAGELPLSVGIILAPCLSIFALVLSFYLPLNFLIAAIGYYLLALLYSFFIKQKKWLDVTLLAVLYSVRVFAGMALLEKGFSPWLIFFILFLFFSLALLKRYAELHAMQLENKVFLLGRAYQLTDKNKLIFLGRLSGYLSILIFIVYIYSAKVGFFYKSPLLLWLICPCLFIWLKHIWYLAEQGRIRDDPVIFTVTDSYSWIILAIMITIALLATWVPFAFY</sequence>
<feature type="transmembrane region" description="Helical" evidence="6">
    <location>
        <begin position="51"/>
        <end position="68"/>
    </location>
</feature>
<evidence type="ECO:0000313" key="7">
    <source>
        <dbReference type="EMBL" id="RDH40407.1"/>
    </source>
</evidence>
<dbReference type="InterPro" id="IPR000537">
    <property type="entry name" value="UbiA_prenyltransferase"/>
</dbReference>
<keyword evidence="5 6" id="KW-0472">Membrane</keyword>
<feature type="transmembrane region" description="Helical" evidence="6">
    <location>
        <begin position="164"/>
        <end position="182"/>
    </location>
</feature>
<evidence type="ECO:0000256" key="1">
    <source>
        <dbReference type="ARBA" id="ARBA00004141"/>
    </source>
</evidence>
<evidence type="ECO:0000256" key="6">
    <source>
        <dbReference type="SAM" id="Phobius"/>
    </source>
</evidence>
<evidence type="ECO:0000256" key="5">
    <source>
        <dbReference type="ARBA" id="ARBA00023136"/>
    </source>
</evidence>
<reference evidence="7 8" key="2">
    <citation type="journal article" date="2018" name="J. Invertebr. Pathol.">
        <title>'Candidatus Aquirickettsiella gammari' (Gammaproteobacteria: Legionellales: Coxiellaceae): A bacterial pathogen of the freshwater crustacean Gammarus fossarum (Malacostraca: Amphipoda).</title>
        <authorList>
            <person name="Bojko J."/>
            <person name="Dunn A.M."/>
            <person name="Stebbing P.D."/>
            <person name="van Aerle R."/>
            <person name="Bacela-Spychalska K."/>
            <person name="Bean T.P."/>
            <person name="Urrutia A."/>
            <person name="Stentiford G.D."/>
        </authorList>
    </citation>
    <scope>NUCLEOTIDE SEQUENCE [LARGE SCALE GENOMIC DNA]</scope>
    <source>
        <strain evidence="7">RA15029</strain>
    </source>
</reference>
<evidence type="ECO:0000256" key="3">
    <source>
        <dbReference type="ARBA" id="ARBA00022692"/>
    </source>
</evidence>
<organism evidence="7 8">
    <name type="scientific">Candidatus Aquirickettsiella gammari</name>
    <dbReference type="NCBI Taxonomy" id="2016198"/>
    <lineage>
        <taxon>Bacteria</taxon>
        <taxon>Pseudomonadati</taxon>
        <taxon>Pseudomonadota</taxon>
        <taxon>Gammaproteobacteria</taxon>
        <taxon>Legionellales</taxon>
        <taxon>Coxiellaceae</taxon>
        <taxon>Candidatus Aquirickettsiella</taxon>
    </lineage>
</organism>
<dbReference type="AlphaFoldDB" id="A0A370CJ77"/>
<feature type="transmembrane region" description="Helical" evidence="6">
    <location>
        <begin position="114"/>
        <end position="132"/>
    </location>
</feature>
<protein>
    <recommendedName>
        <fullName evidence="9">UbiA family prenyltransferase</fullName>
    </recommendedName>
</protein>
<evidence type="ECO:0000313" key="8">
    <source>
        <dbReference type="Proteomes" id="UP000226429"/>
    </source>
</evidence>
<feature type="transmembrane region" description="Helical" evidence="6">
    <location>
        <begin position="244"/>
        <end position="264"/>
    </location>
</feature>
<keyword evidence="3 6" id="KW-0812">Transmembrane</keyword>
<proteinExistence type="predicted"/>
<feature type="transmembrane region" description="Helical" evidence="6">
    <location>
        <begin position="212"/>
        <end position="232"/>
    </location>
</feature>
<comment type="caution">
    <text evidence="7">The sequence shown here is derived from an EMBL/GenBank/DDBJ whole genome shotgun (WGS) entry which is preliminary data.</text>
</comment>
<dbReference type="EMBL" id="NMOS02000009">
    <property type="protein sequence ID" value="RDH40407.1"/>
    <property type="molecule type" value="Genomic_DNA"/>
</dbReference>
<reference evidence="7 8" key="1">
    <citation type="journal article" date="2017" name="Int. J. Syst. Evol. Microbiol.">
        <title>Aquarickettsiella crustaci n. gen. n. sp. (Gammaproteobacteria: Legionellales: Coxiellaceae); a bacterial pathogen of the freshwater crustacean: Gammarus fossarum (Malacostraca: Amphipoda).</title>
        <authorList>
            <person name="Bojko J."/>
            <person name="Dunn A.M."/>
            <person name="Stebbing P.D."/>
            <person name="Van Aerle R."/>
            <person name="Bacela-Spychalska K."/>
            <person name="Bean T.P."/>
            <person name="Stentiford G.D."/>
        </authorList>
    </citation>
    <scope>NUCLEOTIDE SEQUENCE [LARGE SCALE GENOMIC DNA]</scope>
    <source>
        <strain evidence="7">RA15029</strain>
    </source>
</reference>